<dbReference type="AlphaFoldDB" id="A0A9W9ISL1"/>
<sequence>MSGLDVIGGISAVITLLGASIKIYDSAQNDAKLSETFEVVRRRLPVILHILQKCKGDLEPGKYSMPSDVCDALEKLLDACDDKARKLREIFEKVIPGEKDSWEKRYAKVIRRFGKGNKVEELMATLTQDVQLLVNNNAVKSATPEQNVELEHILKEMKSVKSSTLEEECIPLAFHSGGGAQTNNVNSGSGQQIFNNNAHVGTQHFHSVTVEQKEDFSFRGPVGIHLGQAPYIASELFVGRSYELDEIAKALHPNHKAQKPRRLVLGGMGGIGKTQLAIAYAHSARGSYSSVFWLNAVSEAALKDSFRSIASHIFDVQDPGLLEDKEIVRHVHQWLSAPKNTRWLLIFDNYDDPDQFRIDHYYPPASHGAIVVTTRRPDRVAGSALDIKPFQNIEDSLAILQTRSKRENVQSDPHAKRLAERLAGLPLALATAGTYLQRRTGFTFERYLQEYEKRWNIDPRRPAKLNEYQERTLYMTWDISYSRLEKEDPDAAKMLRLLAYFDNQSLWYELFHAGLTDSSPEWLREVITDDVNFNGMMGVLAEYYFLDTHQTSGSWSMHNCVHDWTLAALNKDIGAEHYWYAFDCISASINDGNADNFANLSYSPLAAHATRLVQQRLCHNDIIHDIAPHRLDQASLIANLLRDQELLLAAEQMYQRALAGKEKALGADHMSTLQTVNNLGVLYRVQGKLDQAEQMHQRALAGHEKALGPDHTSTLVAVNNLGVLYDVQGKLDLAEQMYQRALAGCEKALGPDHMLTLDTVNNLGVLYWIQGKLDQAEQMHQRALAGCEKALGPDHTSTLDTVNNLAVLYRVQGKLDQAEQMHQRALAGREKALGPDHTSTLVAVNSLGVLYDVQGKLDQAEQMYQRALAGYERALGPHHTSTLSIVGNLGLLYRKQGKLDQAEQMYLRALAGFEKALGADHMSTLQTVNNLGVLYRVQGKLDQAEQMHQRALAGREKALGPDHTSTLDTVHSLGVLYRERCKLDQAEEMYQRALAGREKALGPDHTSTLDTVHSLGVLYRAQGKLDQAEQMYQRALAGREKALGPDHTSTLDTVHSLGVLYDVQGKLDQAEQMYQRARPGKKRNTAICFIQR</sequence>
<dbReference type="PROSITE" id="PS50005">
    <property type="entry name" value="TPR"/>
    <property type="match status" value="1"/>
</dbReference>
<proteinExistence type="predicted"/>
<dbReference type="PANTHER" id="PTHR46082">
    <property type="entry name" value="ATP/GTP-BINDING PROTEIN-RELATED"/>
    <property type="match status" value="1"/>
</dbReference>
<dbReference type="Pfam" id="PF13374">
    <property type="entry name" value="TPR_10"/>
    <property type="match status" value="1"/>
</dbReference>
<dbReference type="InterPro" id="IPR002182">
    <property type="entry name" value="NB-ARC"/>
</dbReference>
<dbReference type="InterPro" id="IPR042197">
    <property type="entry name" value="Apaf_helical"/>
</dbReference>
<dbReference type="Pfam" id="PF00931">
    <property type="entry name" value="NB-ARC"/>
    <property type="match status" value="1"/>
</dbReference>
<name>A0A9W9ISL1_9EURO</name>
<dbReference type="SUPFAM" id="SSF52540">
    <property type="entry name" value="P-loop containing nucleoside triphosphate hydrolases"/>
    <property type="match status" value="1"/>
</dbReference>
<dbReference type="PANTHER" id="PTHR46082:SF6">
    <property type="entry name" value="AAA+ ATPASE DOMAIN-CONTAINING PROTEIN-RELATED"/>
    <property type="match status" value="1"/>
</dbReference>
<reference evidence="4" key="1">
    <citation type="submission" date="2022-11" db="EMBL/GenBank/DDBJ databases">
        <authorList>
            <person name="Petersen C."/>
        </authorList>
    </citation>
    <scope>NUCLEOTIDE SEQUENCE</scope>
    <source>
        <strain evidence="4">IBT 21917</strain>
    </source>
</reference>
<feature type="domain" description="NACHT-NTPase and P-loop NTPases N-terminal" evidence="3">
    <location>
        <begin position="10"/>
        <end position="133"/>
    </location>
</feature>
<evidence type="ECO:0000313" key="4">
    <source>
        <dbReference type="EMBL" id="KAJ5183272.1"/>
    </source>
</evidence>
<dbReference type="InterPro" id="IPR031352">
    <property type="entry name" value="SesA"/>
</dbReference>
<dbReference type="Gene3D" id="3.40.50.300">
    <property type="entry name" value="P-loop containing nucleotide triphosphate hydrolases"/>
    <property type="match status" value="1"/>
</dbReference>
<dbReference type="Proteomes" id="UP001146351">
    <property type="component" value="Unassembled WGS sequence"/>
</dbReference>
<evidence type="ECO:0000313" key="5">
    <source>
        <dbReference type="Proteomes" id="UP001146351"/>
    </source>
</evidence>
<dbReference type="Pfam" id="PF13424">
    <property type="entry name" value="TPR_12"/>
    <property type="match status" value="5"/>
</dbReference>
<dbReference type="InterPro" id="IPR027417">
    <property type="entry name" value="P-loop_NTPase"/>
</dbReference>
<comment type="caution">
    <text evidence="4">The sequence shown here is derived from an EMBL/GenBank/DDBJ whole genome shotgun (WGS) entry which is preliminary data.</text>
</comment>
<dbReference type="Pfam" id="PF17107">
    <property type="entry name" value="SesA"/>
    <property type="match status" value="1"/>
</dbReference>
<organism evidence="4 5">
    <name type="scientific">Penicillium capsulatum</name>
    <dbReference type="NCBI Taxonomy" id="69766"/>
    <lineage>
        <taxon>Eukaryota</taxon>
        <taxon>Fungi</taxon>
        <taxon>Dikarya</taxon>
        <taxon>Ascomycota</taxon>
        <taxon>Pezizomycotina</taxon>
        <taxon>Eurotiomycetes</taxon>
        <taxon>Eurotiomycetidae</taxon>
        <taxon>Eurotiales</taxon>
        <taxon>Aspergillaceae</taxon>
        <taxon>Penicillium</taxon>
    </lineage>
</organism>
<dbReference type="SUPFAM" id="SSF48452">
    <property type="entry name" value="TPR-like"/>
    <property type="match status" value="4"/>
</dbReference>
<feature type="domain" description="NB-ARC" evidence="2">
    <location>
        <begin position="242"/>
        <end position="386"/>
    </location>
</feature>
<feature type="repeat" description="TPR" evidence="1">
    <location>
        <begin position="1009"/>
        <end position="1042"/>
    </location>
</feature>
<dbReference type="GO" id="GO:0043531">
    <property type="term" value="F:ADP binding"/>
    <property type="evidence" value="ECO:0007669"/>
    <property type="project" value="InterPro"/>
</dbReference>
<keyword evidence="1" id="KW-0802">TPR repeat</keyword>
<gene>
    <name evidence="4" type="ORF">N7492_000888</name>
</gene>
<evidence type="ECO:0000259" key="2">
    <source>
        <dbReference type="Pfam" id="PF00931"/>
    </source>
</evidence>
<dbReference type="InterPro" id="IPR053137">
    <property type="entry name" value="NLR-like"/>
</dbReference>
<evidence type="ECO:0000259" key="3">
    <source>
        <dbReference type="Pfam" id="PF17107"/>
    </source>
</evidence>
<dbReference type="InterPro" id="IPR019734">
    <property type="entry name" value="TPR_rpt"/>
</dbReference>
<evidence type="ECO:0000256" key="1">
    <source>
        <dbReference type="PROSITE-ProRule" id="PRU00339"/>
    </source>
</evidence>
<dbReference type="OrthoDB" id="1658288at2759"/>
<dbReference type="Gene3D" id="1.25.40.10">
    <property type="entry name" value="Tetratricopeptide repeat domain"/>
    <property type="match status" value="3"/>
</dbReference>
<dbReference type="PRINTS" id="PR00381">
    <property type="entry name" value="KINESINLIGHT"/>
</dbReference>
<reference evidence="4" key="2">
    <citation type="journal article" date="2023" name="IMA Fungus">
        <title>Comparative genomic study of the Penicillium genus elucidates a diverse pangenome and 15 lateral gene transfer events.</title>
        <authorList>
            <person name="Petersen C."/>
            <person name="Sorensen T."/>
            <person name="Nielsen M.R."/>
            <person name="Sondergaard T.E."/>
            <person name="Sorensen J.L."/>
            <person name="Fitzpatrick D.A."/>
            <person name="Frisvad J.C."/>
            <person name="Nielsen K.L."/>
        </authorList>
    </citation>
    <scope>NUCLEOTIDE SEQUENCE</scope>
    <source>
        <strain evidence="4">IBT 21917</strain>
    </source>
</reference>
<dbReference type="SMART" id="SM00028">
    <property type="entry name" value="TPR"/>
    <property type="match status" value="10"/>
</dbReference>
<protein>
    <submittedName>
        <fullName evidence="4">TPR repeat protein</fullName>
    </submittedName>
</protein>
<dbReference type="InterPro" id="IPR011990">
    <property type="entry name" value="TPR-like_helical_dom_sf"/>
</dbReference>
<keyword evidence="5" id="KW-1185">Reference proteome</keyword>
<accession>A0A9W9ISL1</accession>
<dbReference type="Gene3D" id="1.10.8.430">
    <property type="entry name" value="Helical domain of apoptotic protease-activating factors"/>
    <property type="match status" value="1"/>
</dbReference>
<dbReference type="EMBL" id="JAPQKO010000001">
    <property type="protein sequence ID" value="KAJ5183272.1"/>
    <property type="molecule type" value="Genomic_DNA"/>
</dbReference>